<name>A0A8J4V860_9MYCE</name>
<proteinExistence type="predicted"/>
<dbReference type="InterPro" id="IPR002048">
    <property type="entry name" value="EF_hand_dom"/>
</dbReference>
<evidence type="ECO:0000256" key="2">
    <source>
        <dbReference type="SAM" id="MobiDB-lite"/>
    </source>
</evidence>
<evidence type="ECO:0000256" key="1">
    <source>
        <dbReference type="SAM" id="Coils"/>
    </source>
</evidence>
<evidence type="ECO:0000313" key="5">
    <source>
        <dbReference type="Proteomes" id="UP000695562"/>
    </source>
</evidence>
<evidence type="ECO:0000313" key="4">
    <source>
        <dbReference type="EMBL" id="KAF2074684.1"/>
    </source>
</evidence>
<feature type="coiled-coil region" evidence="1">
    <location>
        <begin position="324"/>
        <end position="424"/>
    </location>
</feature>
<keyword evidence="5" id="KW-1185">Reference proteome</keyword>
<dbReference type="SUPFAM" id="SSF47473">
    <property type="entry name" value="EF-hand"/>
    <property type="match status" value="1"/>
</dbReference>
<dbReference type="EMBL" id="AJWJ01000134">
    <property type="protein sequence ID" value="KAF2074684.1"/>
    <property type="molecule type" value="Genomic_DNA"/>
</dbReference>
<feature type="coiled-coil region" evidence="1">
    <location>
        <begin position="783"/>
        <end position="828"/>
    </location>
</feature>
<dbReference type="Proteomes" id="UP000695562">
    <property type="component" value="Unassembled WGS sequence"/>
</dbReference>
<gene>
    <name evidence="4" type="ORF">CYY_003998</name>
</gene>
<accession>A0A8J4V860</accession>
<feature type="domain" description="EF-hand" evidence="3">
    <location>
        <begin position="51"/>
        <end position="86"/>
    </location>
</feature>
<reference evidence="4" key="1">
    <citation type="submission" date="2020-01" db="EMBL/GenBank/DDBJ databases">
        <title>Development of genomics and gene disruption for Polysphondylium violaceum indicates a role for the polyketide synthase stlB in stalk morphogenesis.</title>
        <authorList>
            <person name="Narita B."/>
            <person name="Kawabe Y."/>
            <person name="Kin K."/>
            <person name="Saito T."/>
            <person name="Gibbs R."/>
            <person name="Kuspa A."/>
            <person name="Muzny D."/>
            <person name="Queller D."/>
            <person name="Richards S."/>
            <person name="Strassman J."/>
            <person name="Sucgang R."/>
            <person name="Worley K."/>
            <person name="Schaap P."/>
        </authorList>
    </citation>
    <scope>NUCLEOTIDE SEQUENCE</scope>
    <source>
        <strain evidence="4">QSvi11</strain>
    </source>
</reference>
<feature type="region of interest" description="Disordered" evidence="2">
    <location>
        <begin position="480"/>
        <end position="500"/>
    </location>
</feature>
<feature type="compositionally biased region" description="Polar residues" evidence="2">
    <location>
        <begin position="546"/>
        <end position="560"/>
    </location>
</feature>
<feature type="compositionally biased region" description="Polar residues" evidence="2">
    <location>
        <begin position="665"/>
        <end position="686"/>
    </location>
</feature>
<sequence>MYRYHKEEEDDDQQHQQQDLSDDEVDLSLMEDVRLSSSNNNTTPSTPNTNEFIQQMEELFKSIDVDDSGIITLDQLRNEIESLIPDIEQNNPLISKLLTFLNIVHSNQSNLMNSSGGLGNSMDGGNEDQDESNIKIDIQSFLQSMTWYMDGMDPKEARRQRLEKQRLPKFKVPVDLLKKFNITPRLSPLVSGSGSGSAGTGSPQFSHIAGHSPSKNKFGRLFTSKPVVSFDQFNDLITKLNYGREIPHQKLMMFLNDLPRDNDECIDANLFLSRFGGLNHPMSPKLTYEGNSGEKEHDDDFRIESSVSSPNSSFSQWNRNSQIVDQLQESYKSLEKECETFQTEISILEKTRQNLEINLKKKDQENDRLRKDARFVDGMRDANKDLIVQNTNLKTQISKLSQNEELLRESIDQEKEKARALNENVVFKDLEIKKLKLLLKNQQNINNKLSMMVTFSSPNDETDKNIDKSGTFTVRRTKPVVDSSKPVLSKQKSEKYSTIGPNSNLAQLFQQYKQEKQQLQQLQQQQQDENKPMAQSLESEFEELNRSQNYSSVGSNSPMYTSYEDEGELSSLKDQLNSSNIILPNDESFEFQNSPQKIQDNQSSPIFTSTQQPSLDQIIINSPSNNDNNNSNNNNSQYNSQHNSVIASPQQNTHVVSTPIVTPPLVSSATSLPTSRSISSPNYIRTSSPSLKSPHSVSSSPGPNVAPLSPFNLVSQQQIFKQQQSVQQQKSQSLQPFSLQQQQSTLSGSDLEQLQSNLNIGSMRRLKKQDIIRLHTFEMEEQNENTQNLINEQTAAFEEFKKQASAELSRYQKLYQEERQTSKMLEKQLALQMDKNKEMVAGKDNSHSTATGTQSFFSFLSNFLPSTLFCNLSNTS</sequence>
<dbReference type="InterPro" id="IPR011992">
    <property type="entry name" value="EF-hand-dom_pair"/>
</dbReference>
<feature type="region of interest" description="Disordered" evidence="2">
    <location>
        <begin position="1"/>
        <end position="27"/>
    </location>
</feature>
<dbReference type="PROSITE" id="PS50222">
    <property type="entry name" value="EF_HAND_2"/>
    <property type="match status" value="1"/>
</dbReference>
<organism evidence="4 5">
    <name type="scientific">Polysphondylium violaceum</name>
    <dbReference type="NCBI Taxonomy" id="133409"/>
    <lineage>
        <taxon>Eukaryota</taxon>
        <taxon>Amoebozoa</taxon>
        <taxon>Evosea</taxon>
        <taxon>Eumycetozoa</taxon>
        <taxon>Dictyostelia</taxon>
        <taxon>Dictyosteliales</taxon>
        <taxon>Dictyosteliaceae</taxon>
        <taxon>Polysphondylium</taxon>
    </lineage>
</organism>
<dbReference type="GO" id="GO:0005509">
    <property type="term" value="F:calcium ion binding"/>
    <property type="evidence" value="ECO:0007669"/>
    <property type="project" value="InterPro"/>
</dbReference>
<feature type="region of interest" description="Disordered" evidence="2">
    <location>
        <begin position="618"/>
        <end position="641"/>
    </location>
</feature>
<feature type="region of interest" description="Disordered" evidence="2">
    <location>
        <begin position="665"/>
        <end position="704"/>
    </location>
</feature>
<dbReference type="OrthoDB" id="20179at2759"/>
<feature type="region of interest" description="Disordered" evidence="2">
    <location>
        <begin position="519"/>
        <end position="572"/>
    </location>
</feature>
<evidence type="ECO:0000259" key="3">
    <source>
        <dbReference type="PROSITE" id="PS50222"/>
    </source>
</evidence>
<feature type="region of interest" description="Disordered" evidence="2">
    <location>
        <begin position="190"/>
        <end position="211"/>
    </location>
</feature>
<feature type="compositionally biased region" description="Low complexity" evidence="2">
    <location>
        <begin position="687"/>
        <end position="703"/>
    </location>
</feature>
<protein>
    <recommendedName>
        <fullName evidence="3">EF-hand domain-containing protein</fullName>
    </recommendedName>
</protein>
<dbReference type="Gene3D" id="1.10.238.10">
    <property type="entry name" value="EF-hand"/>
    <property type="match status" value="1"/>
</dbReference>
<dbReference type="AlphaFoldDB" id="A0A8J4V860"/>
<comment type="caution">
    <text evidence="4">The sequence shown here is derived from an EMBL/GenBank/DDBJ whole genome shotgun (WGS) entry which is preliminary data.</text>
</comment>
<feature type="compositionally biased region" description="Low complexity" evidence="2">
    <location>
        <begin position="621"/>
        <end position="641"/>
    </location>
</feature>
<keyword evidence="1" id="KW-0175">Coiled coil</keyword>